<dbReference type="AlphaFoldDB" id="A0A9P1KDT0"/>
<accession>A0A9P1KDT0</accession>
<dbReference type="EMBL" id="FO818640">
    <property type="protein sequence ID" value="CDM93850.1"/>
    <property type="molecule type" value="Genomic_DNA"/>
</dbReference>
<proteinExistence type="predicted"/>
<protein>
    <submittedName>
        <fullName evidence="1">Uncharacterized protein</fullName>
    </submittedName>
</protein>
<gene>
    <name evidence="1" type="ORF">ARTHRO_11524</name>
</gene>
<evidence type="ECO:0000313" key="1">
    <source>
        <dbReference type="EMBL" id="CDM93850.1"/>
    </source>
</evidence>
<evidence type="ECO:0000313" key="2">
    <source>
        <dbReference type="Proteomes" id="UP000032946"/>
    </source>
</evidence>
<keyword evidence="2" id="KW-1185">Reference proteome</keyword>
<name>A0A9P1KDT0_9CYAN</name>
<dbReference type="Proteomes" id="UP000032946">
    <property type="component" value="Chromosome"/>
</dbReference>
<organism evidence="1 2">
    <name type="scientific">Limnospira indica PCC 8005</name>
    <dbReference type="NCBI Taxonomy" id="376219"/>
    <lineage>
        <taxon>Bacteria</taxon>
        <taxon>Bacillati</taxon>
        <taxon>Cyanobacteriota</taxon>
        <taxon>Cyanophyceae</taxon>
        <taxon>Oscillatoriophycideae</taxon>
        <taxon>Oscillatoriales</taxon>
        <taxon>Sirenicapillariaceae</taxon>
        <taxon>Limnospira</taxon>
    </lineage>
</organism>
<reference evidence="1 2" key="1">
    <citation type="submission" date="2014-02" db="EMBL/GenBank/DDBJ databases">
        <authorList>
            <person name="Genoscope - CEA"/>
        </authorList>
    </citation>
    <scope>NUCLEOTIDE SEQUENCE [LARGE SCALE GENOMIC DNA]</scope>
    <source>
        <strain evidence="1 2">PCC 8005</strain>
    </source>
</reference>
<sequence>MHLLTILDGSIHRSSYSIIHDCPEYNWPTYHLVFQSFHSGRLRLRITLMMPFGSPKIRKLSQLSSVEREVTFSPSHTKPYVIVSHHTAPSLIAPLLGIQRWHCQVPSYHRDSGGVVVEDFCIRPFRRDFEVQCGLFQLCLMG</sequence>